<sequence>MVANLEVCTVAINGVEGALAHLKSGTRNDFVVSLKVYLQNAIAQFMRSGTSAIPPSLPCRPTDPPPAVPVIKNTARSTPTNKASIYHPTKNQVNKTWANIAQKGHQNLPSDITNITWTPTGFALTSKDEETRQKILKNNEGLALQNAKLEPASDLITYRIATVSVALGTPNGMVIVEETNLAAEITRVTNVIPRMVRQHGKTRAGAPYRSWLAHFARDQAPQPGFRLFDESGIAVIFIPRQPIQQCPHRSDSRNCLARLSRSGPVTKDQLKTIRQMSQREYHAEARAKAAIIRAEAAAINEETPSIYPKNNLDFISTNEVEMSEASIDVGTSSEIQL</sequence>
<name>A0A0B1P1W2_UNCNE</name>
<accession>A0A0B1P1W2</accession>
<dbReference type="EMBL" id="JNVN01002227">
    <property type="protein sequence ID" value="KHJ32243.1"/>
    <property type="molecule type" value="Genomic_DNA"/>
</dbReference>
<comment type="caution">
    <text evidence="1">The sequence shown here is derived from an EMBL/GenBank/DDBJ whole genome shotgun (WGS) entry which is preliminary data.</text>
</comment>
<dbReference type="HOGENOM" id="CLU_018153_0_0_1"/>
<proteinExistence type="predicted"/>
<gene>
    <name evidence="1" type="ORF">EV44_g4005</name>
</gene>
<dbReference type="Proteomes" id="UP000030854">
    <property type="component" value="Unassembled WGS sequence"/>
</dbReference>
<dbReference type="AlphaFoldDB" id="A0A0B1P1W2"/>
<evidence type="ECO:0000313" key="2">
    <source>
        <dbReference type="Proteomes" id="UP000030854"/>
    </source>
</evidence>
<dbReference type="OMA" id="DITNITW"/>
<evidence type="ECO:0000313" key="1">
    <source>
        <dbReference type="EMBL" id="KHJ32243.1"/>
    </source>
</evidence>
<reference evidence="1 2" key="1">
    <citation type="journal article" date="2014" name="BMC Genomics">
        <title>Adaptive genomic structural variation in the grape powdery mildew pathogen, Erysiphe necator.</title>
        <authorList>
            <person name="Jones L."/>
            <person name="Riaz S."/>
            <person name="Morales-Cruz A."/>
            <person name="Amrine K.C."/>
            <person name="McGuire B."/>
            <person name="Gubler W.D."/>
            <person name="Walker M.A."/>
            <person name="Cantu D."/>
        </authorList>
    </citation>
    <scope>NUCLEOTIDE SEQUENCE [LARGE SCALE GENOMIC DNA]</scope>
    <source>
        <strain evidence="2">c</strain>
    </source>
</reference>
<protein>
    <submittedName>
        <fullName evidence="1">Putative eka-like protein</fullName>
    </submittedName>
</protein>
<organism evidence="1 2">
    <name type="scientific">Uncinula necator</name>
    <name type="common">Grape powdery mildew</name>
    <dbReference type="NCBI Taxonomy" id="52586"/>
    <lineage>
        <taxon>Eukaryota</taxon>
        <taxon>Fungi</taxon>
        <taxon>Dikarya</taxon>
        <taxon>Ascomycota</taxon>
        <taxon>Pezizomycotina</taxon>
        <taxon>Leotiomycetes</taxon>
        <taxon>Erysiphales</taxon>
        <taxon>Erysiphaceae</taxon>
        <taxon>Erysiphe</taxon>
    </lineage>
</organism>
<keyword evidence="2" id="KW-1185">Reference proteome</keyword>